<name>A0A1I8AF75_9BILA</name>
<evidence type="ECO:0000313" key="2">
    <source>
        <dbReference type="WBParaSite" id="L893_g4842.t1"/>
    </source>
</evidence>
<protein>
    <submittedName>
        <fullName evidence="2">F-box domain-containing protein</fullName>
    </submittedName>
</protein>
<evidence type="ECO:0000313" key="1">
    <source>
        <dbReference type="Proteomes" id="UP000095287"/>
    </source>
</evidence>
<dbReference type="Proteomes" id="UP000095287">
    <property type="component" value="Unplaced"/>
</dbReference>
<dbReference type="AlphaFoldDB" id="A0A1I8AF75"/>
<keyword evidence="1" id="KW-1185">Reference proteome</keyword>
<sequence>MNDVCSAFIESVLQQLPLSSLELLQHLVPWQNLASQYLKQRVEVLTVILSDEDDKWDCFLEGYESNLDINNIIPRFTRIRQVNLFGMPPSIQFDKKQTNMEIKKVNQLIEPFISTVEEVNFVVYPSTKQIMVGKLEFLSKLEPKVVGAGEGMESVCQELVDHYEGEGNRRLEEKRTIHLAFFEQNNHLYFSTNVSHVLRV</sequence>
<proteinExistence type="predicted"/>
<reference evidence="2" key="1">
    <citation type="submission" date="2016-11" db="UniProtKB">
        <authorList>
            <consortium name="WormBaseParasite"/>
        </authorList>
    </citation>
    <scope>IDENTIFICATION</scope>
</reference>
<organism evidence="1 2">
    <name type="scientific">Steinernema glaseri</name>
    <dbReference type="NCBI Taxonomy" id="37863"/>
    <lineage>
        <taxon>Eukaryota</taxon>
        <taxon>Metazoa</taxon>
        <taxon>Ecdysozoa</taxon>
        <taxon>Nematoda</taxon>
        <taxon>Chromadorea</taxon>
        <taxon>Rhabditida</taxon>
        <taxon>Tylenchina</taxon>
        <taxon>Panagrolaimomorpha</taxon>
        <taxon>Strongyloidoidea</taxon>
        <taxon>Steinernematidae</taxon>
        <taxon>Steinernema</taxon>
    </lineage>
</organism>
<dbReference type="WBParaSite" id="L893_g4842.t1">
    <property type="protein sequence ID" value="L893_g4842.t1"/>
    <property type="gene ID" value="L893_g4842"/>
</dbReference>
<accession>A0A1I8AF75</accession>